<evidence type="ECO:0000256" key="2">
    <source>
        <dbReference type="ARBA" id="ARBA00023125"/>
    </source>
</evidence>
<dbReference type="SUPFAM" id="SSF48008">
    <property type="entry name" value="GntR ligand-binding domain-like"/>
    <property type="match status" value="1"/>
</dbReference>
<evidence type="ECO:0000313" key="6">
    <source>
        <dbReference type="EMBL" id="GAA5189743.1"/>
    </source>
</evidence>
<accession>A0ABP9S1L0</accession>
<keyword evidence="3" id="KW-0804">Transcription</keyword>
<reference evidence="7" key="1">
    <citation type="journal article" date="2019" name="Int. J. Syst. Evol. Microbiol.">
        <title>The Global Catalogue of Microorganisms (GCM) 10K type strain sequencing project: providing services to taxonomists for standard genome sequencing and annotation.</title>
        <authorList>
            <consortium name="The Broad Institute Genomics Platform"/>
            <consortium name="The Broad Institute Genome Sequencing Center for Infectious Disease"/>
            <person name="Wu L."/>
            <person name="Ma J."/>
        </authorList>
    </citation>
    <scope>NUCLEOTIDE SEQUENCE [LARGE SCALE GENOMIC DNA]</scope>
    <source>
        <strain evidence="7">JCM 18720</strain>
    </source>
</reference>
<organism evidence="6 7">
    <name type="scientific">Ferrimonas gelatinilytica</name>
    <dbReference type="NCBI Taxonomy" id="1255257"/>
    <lineage>
        <taxon>Bacteria</taxon>
        <taxon>Pseudomonadati</taxon>
        <taxon>Pseudomonadota</taxon>
        <taxon>Gammaproteobacteria</taxon>
        <taxon>Alteromonadales</taxon>
        <taxon>Ferrimonadaceae</taxon>
        <taxon>Ferrimonas</taxon>
    </lineage>
</organism>
<keyword evidence="7" id="KW-1185">Reference proteome</keyword>
<keyword evidence="2" id="KW-0238">DNA-binding</keyword>
<dbReference type="PRINTS" id="PR00035">
    <property type="entry name" value="HTHGNTR"/>
</dbReference>
<keyword evidence="1" id="KW-0805">Transcription regulation</keyword>
<gene>
    <name evidence="6" type="ORF">GCM10025772_12880</name>
</gene>
<dbReference type="Pfam" id="PF07729">
    <property type="entry name" value="FCD"/>
    <property type="match status" value="1"/>
</dbReference>
<evidence type="ECO:0000256" key="4">
    <source>
        <dbReference type="SAM" id="MobiDB-lite"/>
    </source>
</evidence>
<proteinExistence type="predicted"/>
<dbReference type="SUPFAM" id="SSF46785">
    <property type="entry name" value="Winged helix' DNA-binding domain"/>
    <property type="match status" value="1"/>
</dbReference>
<feature type="compositionally biased region" description="Polar residues" evidence="4">
    <location>
        <begin position="228"/>
        <end position="248"/>
    </location>
</feature>
<dbReference type="Gene3D" id="1.10.10.10">
    <property type="entry name" value="Winged helix-like DNA-binding domain superfamily/Winged helix DNA-binding domain"/>
    <property type="match status" value="1"/>
</dbReference>
<dbReference type="Pfam" id="PF00392">
    <property type="entry name" value="GntR"/>
    <property type="match status" value="1"/>
</dbReference>
<protein>
    <submittedName>
        <fullName evidence="6">GntR family transcriptional regulator</fullName>
    </submittedName>
</protein>
<evidence type="ECO:0000256" key="3">
    <source>
        <dbReference type="ARBA" id="ARBA00023163"/>
    </source>
</evidence>
<evidence type="ECO:0000256" key="1">
    <source>
        <dbReference type="ARBA" id="ARBA00023015"/>
    </source>
</evidence>
<evidence type="ECO:0000313" key="7">
    <source>
        <dbReference type="Proteomes" id="UP001501600"/>
    </source>
</evidence>
<dbReference type="PROSITE" id="PS50949">
    <property type="entry name" value="HTH_GNTR"/>
    <property type="match status" value="1"/>
</dbReference>
<dbReference type="CDD" id="cd07377">
    <property type="entry name" value="WHTH_GntR"/>
    <property type="match status" value="1"/>
</dbReference>
<dbReference type="RefSeq" id="WP_345316220.1">
    <property type="nucleotide sequence ID" value="NZ_BAABLF010000006.1"/>
</dbReference>
<dbReference type="SMART" id="SM00345">
    <property type="entry name" value="HTH_GNTR"/>
    <property type="match status" value="1"/>
</dbReference>
<dbReference type="InterPro" id="IPR000524">
    <property type="entry name" value="Tscrpt_reg_HTH_GntR"/>
</dbReference>
<dbReference type="InterPro" id="IPR008920">
    <property type="entry name" value="TF_FadR/GntR_C"/>
</dbReference>
<dbReference type="InterPro" id="IPR036390">
    <property type="entry name" value="WH_DNA-bd_sf"/>
</dbReference>
<dbReference type="EMBL" id="BAABLF010000006">
    <property type="protein sequence ID" value="GAA5189743.1"/>
    <property type="molecule type" value="Genomic_DNA"/>
</dbReference>
<name>A0ABP9S1L0_9GAMM</name>
<dbReference type="SMART" id="SM00895">
    <property type="entry name" value="FCD"/>
    <property type="match status" value="1"/>
</dbReference>
<dbReference type="Proteomes" id="UP001501600">
    <property type="component" value="Unassembled WGS sequence"/>
</dbReference>
<evidence type="ECO:0000259" key="5">
    <source>
        <dbReference type="PROSITE" id="PS50949"/>
    </source>
</evidence>
<dbReference type="PANTHER" id="PTHR43537:SF41">
    <property type="entry name" value="TRANSCRIPTIONAL REGULATORY PROTEIN"/>
    <property type="match status" value="1"/>
</dbReference>
<feature type="region of interest" description="Disordered" evidence="4">
    <location>
        <begin position="224"/>
        <end position="248"/>
    </location>
</feature>
<dbReference type="InterPro" id="IPR036388">
    <property type="entry name" value="WH-like_DNA-bd_sf"/>
</dbReference>
<comment type="caution">
    <text evidence="6">The sequence shown here is derived from an EMBL/GenBank/DDBJ whole genome shotgun (WGS) entry which is preliminary data.</text>
</comment>
<dbReference type="InterPro" id="IPR011711">
    <property type="entry name" value="GntR_C"/>
</dbReference>
<feature type="domain" description="HTH gntR-type" evidence="5">
    <location>
        <begin position="10"/>
        <end position="77"/>
    </location>
</feature>
<dbReference type="Gene3D" id="1.20.120.530">
    <property type="entry name" value="GntR ligand-binding domain-like"/>
    <property type="match status" value="1"/>
</dbReference>
<dbReference type="PANTHER" id="PTHR43537">
    <property type="entry name" value="TRANSCRIPTIONAL REGULATOR, GNTR FAMILY"/>
    <property type="match status" value="1"/>
</dbReference>
<sequence length="248" mass="27568">MSQGSPIIHKTRTQRVVEVLRDRILSGQIPGGTPLRQSNLAEELNVSRIPIREALLQLEAEGLVRFEAHRGATATELSMTQLDELFELRVQIEPGLLARSVPNLTAEQLQCAEAYLQRLESAFDRQDGINQWSELNALFHLSLYAGARRPHTLEIVRALNTNADRYIRLQLVVGGGIPSAKEEHRALLDLCFQGDAQRAADLLHHHILDAAHKAKACVAAHVGHLPHSGSQSTRQKQDNASQTHHQEL</sequence>